<gene>
    <name evidence="1" type="ORF">DHW03_02315</name>
</gene>
<dbReference type="OrthoDB" id="1266632at2"/>
<dbReference type="AlphaFoldDB" id="A0A317EPC7"/>
<proteinExistence type="predicted"/>
<dbReference type="RefSeq" id="WP_109924131.1">
    <property type="nucleotide sequence ID" value="NZ_QGNZ01000001.1"/>
</dbReference>
<organism evidence="1 2">
    <name type="scientific">Pedobacter yonginense</name>
    <dbReference type="NCBI Taxonomy" id="651869"/>
    <lineage>
        <taxon>Bacteria</taxon>
        <taxon>Pseudomonadati</taxon>
        <taxon>Bacteroidota</taxon>
        <taxon>Sphingobacteriia</taxon>
        <taxon>Sphingobacteriales</taxon>
        <taxon>Sphingobacteriaceae</taxon>
        <taxon>Pedobacter</taxon>
    </lineage>
</organism>
<dbReference type="Proteomes" id="UP000245379">
    <property type="component" value="Unassembled WGS sequence"/>
</dbReference>
<evidence type="ECO:0000313" key="2">
    <source>
        <dbReference type="Proteomes" id="UP000245379"/>
    </source>
</evidence>
<accession>A0A317EPC7</accession>
<reference evidence="1 2" key="1">
    <citation type="submission" date="2018-05" db="EMBL/GenBank/DDBJ databases">
        <title>Pedobacter paludis sp. nov., isolated from wetland soil.</title>
        <authorList>
            <person name="Zhang Y."/>
            <person name="Wang G."/>
        </authorList>
    </citation>
    <scope>NUCLEOTIDE SEQUENCE [LARGE SCALE GENOMIC DNA]</scope>
    <source>
        <strain evidence="1 2">KCTC22721</strain>
    </source>
</reference>
<evidence type="ECO:0000313" key="1">
    <source>
        <dbReference type="EMBL" id="PWS28701.1"/>
    </source>
</evidence>
<sequence length="152" mass="17368">MIDVKLDIKAIPVPLRYQPIYKIVMLLAVLRFGCSKPYAATFLKLHLFMWALRSIENQKILTDIKNKTRHSIVPWVFEPALDQVITLSVINGFCSRTVRGADLQIEIKEKGQDFLTKLEALGLFADDISRVKEIGIVPQNVIAAVNKKWELY</sequence>
<protein>
    <recommendedName>
        <fullName evidence="3">Antitoxin SocA-like Panacea domain-containing protein</fullName>
    </recommendedName>
</protein>
<name>A0A317EPC7_9SPHI</name>
<keyword evidence="2" id="KW-1185">Reference proteome</keyword>
<dbReference type="EMBL" id="QGNZ01000001">
    <property type="protein sequence ID" value="PWS28701.1"/>
    <property type="molecule type" value="Genomic_DNA"/>
</dbReference>
<evidence type="ECO:0008006" key="3">
    <source>
        <dbReference type="Google" id="ProtNLM"/>
    </source>
</evidence>
<comment type="caution">
    <text evidence="1">The sequence shown here is derived from an EMBL/GenBank/DDBJ whole genome shotgun (WGS) entry which is preliminary data.</text>
</comment>